<evidence type="ECO:0000256" key="2">
    <source>
        <dbReference type="ARBA" id="ARBA00022771"/>
    </source>
</evidence>
<dbReference type="EMBL" id="JAFBMS010000024">
    <property type="protein sequence ID" value="KAG9343336.1"/>
    <property type="molecule type" value="Genomic_DNA"/>
</dbReference>
<evidence type="ECO:0000259" key="5">
    <source>
        <dbReference type="Pfam" id="PF21055"/>
    </source>
</evidence>
<keyword evidence="7" id="KW-1185">Reference proteome</keyword>
<feature type="region of interest" description="Disordered" evidence="4">
    <location>
        <begin position="1"/>
        <end position="25"/>
    </location>
</feature>
<organism evidence="6 7">
    <name type="scientific">Albula glossodonta</name>
    <name type="common">roundjaw bonefish</name>
    <dbReference type="NCBI Taxonomy" id="121402"/>
    <lineage>
        <taxon>Eukaryota</taxon>
        <taxon>Metazoa</taxon>
        <taxon>Chordata</taxon>
        <taxon>Craniata</taxon>
        <taxon>Vertebrata</taxon>
        <taxon>Euteleostomi</taxon>
        <taxon>Actinopterygii</taxon>
        <taxon>Neopterygii</taxon>
        <taxon>Teleostei</taxon>
        <taxon>Albuliformes</taxon>
        <taxon>Albulidae</taxon>
        <taxon>Albula</taxon>
    </lineage>
</organism>
<accession>A0A8T2NUZ9</accession>
<dbReference type="GO" id="GO:0031462">
    <property type="term" value="C:Cul2-RING ubiquitin ligase complex"/>
    <property type="evidence" value="ECO:0007669"/>
    <property type="project" value="TreeGrafter"/>
</dbReference>
<keyword evidence="2" id="KW-0863">Zinc-finger</keyword>
<dbReference type="PANTHER" id="PTHR22619:SF2">
    <property type="entry name" value="ZINC FINGER SWIM DOMAIN-CONTAINING PROTEIN 5"/>
    <property type="match status" value="1"/>
</dbReference>
<sequence length="2001" mass="220373">MEDKPRDPTKRAISTVPLCRDRQSSVLVSEAQMKQLCCSTRPSTSQPPPQSTPQERAVRGNMAGADSSNQPHRTDRPDEGPGFVRVVLLEQSADQEQHKGNMVLNGPSGSCPELNPVLKQGRVGVSGVPAAATLPKRSAGFSILYFRFTAAAQWPPRPHWASAQPLALPLHLPTEPRPHLQPLSLCHSLSIQPSPLLPLLSTFLHPSSLSLTLSISLPLSLCVMVLVQVTSVGAITAGLDEKSSGGSRRNKGLGQEERGRGGPFTSFSGRCPLFTGAYILGGRPGHTRAFSLTALVQLCLSKTPGPLRVVVLVPAGGSPVSAFPQHIISCSSFSPPLSNTAAGIRILHRTHLSEGKRQRRRRGEKEEEEEEEEEEGVRLEKPFVGFGKGTSVSVSDRERERERGRERIGHNESTSLGPTPPNSPSLVGLLEGGREGREEGACLSTGNSNLQRPLGFHLSGTVTEPASQSEPEVTHKVAISFDRCKITSVTCGCGNRDIFYCAHVVALSLYRIRKPEQVKLRLPISETLFQMNRDQLQKFVQYLITAHHTEVLPTAQKLADEILSSNSEINQVHGKRRASKGLGEAVVRCDAGKKIKVNGGIPHHFTACHPNAATINSKVCCTLADLPGSPCAFAFLKVGKEKRVGSRADIPSCLFKDTFIPGRGFGNAGVQRSCPLPTVHVLLPLIFLPALVPARRGAPDPTAGASIDDDNCWHLDEEQVREQVKQFLSQGGYYGSGKQLNSMFAKVREMLRMRDSNGARMLTLITEQFMADPRLSLWRQQGTGMTDKCRQLWDELVLTLTVPMNGKLPEERDVGRCQQARRHRHRNEGYRGMASVLRGAVIAKGCQCARPSVTWRGDCFHCSITDPGICQIPQCTRCHCALWVCIVLNPHCKSEEKSGWLRQLKKWSDMDVCPLEDGNYGSELPNITNALPQSNLNQGQSPSLCPQHKHYGGDSLYSSSSSLSLPPSLHISAPSSNQIPGGLLLSPPCPQCSLLLDQVNSSASNHPIIVATLTSESLWPHPWAGMRFLTERPADLPPCLHLPRSNWPAVYTPGCLRREWGRGPLTLPTHSSGGNYPCVKVPPLPRGACGWVGGEKAVCLTPSRPSTDSLARPRRTVFTRAMEACDLHWQDSHLQRIISSDFYMSPSYQREGESLLFNQQGLPLWLDHVPTACARVDALRSHGYPREALRLAVAIINTLRLQQHRQLDIYKHQKKELLQRGVTTTTNLEGWVGHPLDPIGCLFATLTETCRLEDDSAMDTGVTRVIAHTKGLGSEPTGPIVELHHAAVNICHHARPQRLDGFCGWAFLFPHCRTRTGSQLDLERTIMALSAALSAPGKTFKQREPLGWNFVFQPQQDITRQREQLADPLALPATQALTLPQHPALLPIDQASQGHGLQSQTHILLILTYLQRLSRTQIMPGGGLMAAYQWEAINSGEPKPPVYHHVPVWGCPEGGESYLALALEVALMGMGQQRVMPEGLYAQDKVCRNEEQIIARLQEMELDDLLVQTLRKQAILLLEAGGPFSGLGEVIHRESVPMHTFAKYLFSALLPHDTDLAYKLALRAMRAPEGPCNTKSITELRVPREWPAPSGDVGHPHHGISMVPSRYPRWFTLGHLESQQCELASTMLTAAKGDMLRLRTVLEAIQKNIHSSSLIFKLAQDAFKIATPADSPPDITLLNVALELGLQVMRMTLSTLNWRRREMVRWLVTCATEVGLRALVSILQGWYTLFTPTEATSIVAATVMSHNTILRLSLDYPQREELASCARTLALQCAMKDPQNCALSALTLCEKDHIAFETAYQIVIDAASTGMTYSQLFTIARYMEHRGYPLRAFKLASLAMTHLNLAYNQDTHPAINDVLWACALSHSLGKNELAAIIPLVVKSVHCATVLSDILRRCTMTAPGLAGIPGRRNSGKLMSTDKAPLRQLLDATISAYINTTHSRLTHISPRHYGEFIEFLSKARETFLLAQDGHIQFAQFIDNLKQIYKGKKKLMMLVRERFG</sequence>
<evidence type="ECO:0000313" key="6">
    <source>
        <dbReference type="EMBL" id="KAG9343336.1"/>
    </source>
</evidence>
<keyword evidence="1" id="KW-0479">Metal-binding</keyword>
<dbReference type="Pfam" id="PF21055">
    <property type="entry name" value="ZSWIM4-8_C"/>
    <property type="match status" value="1"/>
</dbReference>
<feature type="region of interest" description="Disordered" evidence="4">
    <location>
        <begin position="348"/>
        <end position="431"/>
    </location>
</feature>
<name>A0A8T2NUZ9_9TELE</name>
<evidence type="ECO:0000256" key="1">
    <source>
        <dbReference type="ARBA" id="ARBA00022723"/>
    </source>
</evidence>
<dbReference type="Proteomes" id="UP000824540">
    <property type="component" value="Unassembled WGS sequence"/>
</dbReference>
<protein>
    <recommendedName>
        <fullName evidence="5">ZSWIM4-8 C-terminal domain-containing protein</fullName>
    </recommendedName>
</protein>
<feature type="compositionally biased region" description="Basic and acidic residues" evidence="4">
    <location>
        <begin position="395"/>
        <end position="410"/>
    </location>
</feature>
<comment type="caution">
    <text evidence="6">The sequence shown here is derived from an EMBL/GenBank/DDBJ whole genome shotgun (WGS) entry which is preliminary data.</text>
</comment>
<feature type="region of interest" description="Disordered" evidence="4">
    <location>
        <begin position="240"/>
        <end position="264"/>
    </location>
</feature>
<dbReference type="GO" id="GO:0008270">
    <property type="term" value="F:zinc ion binding"/>
    <property type="evidence" value="ECO:0007669"/>
    <property type="project" value="UniProtKB-KW"/>
</dbReference>
<dbReference type="PANTHER" id="PTHR22619">
    <property type="entry name" value="ZINC FINGER SWIM DOMAIN CONTAINING PROTEIN 4, 5, 6"/>
    <property type="match status" value="1"/>
</dbReference>
<evidence type="ECO:0000256" key="3">
    <source>
        <dbReference type="ARBA" id="ARBA00022833"/>
    </source>
</evidence>
<evidence type="ECO:0000313" key="7">
    <source>
        <dbReference type="Proteomes" id="UP000824540"/>
    </source>
</evidence>
<evidence type="ECO:0000256" key="4">
    <source>
        <dbReference type="SAM" id="MobiDB-lite"/>
    </source>
</evidence>
<dbReference type="InterPro" id="IPR048370">
    <property type="entry name" value="ZSWIM4-8_C"/>
</dbReference>
<feature type="compositionally biased region" description="Acidic residues" evidence="4">
    <location>
        <begin position="366"/>
        <end position="375"/>
    </location>
</feature>
<proteinExistence type="predicted"/>
<feature type="domain" description="ZSWIM4-8 C-terminal" evidence="5">
    <location>
        <begin position="1815"/>
        <end position="1992"/>
    </location>
</feature>
<keyword evidence="3" id="KW-0862">Zinc</keyword>
<gene>
    <name evidence="6" type="ORF">JZ751_014317</name>
</gene>
<reference evidence="6" key="1">
    <citation type="thesis" date="2021" institute="BYU ScholarsArchive" country="Provo, UT, USA">
        <title>Applications of and Algorithms for Genome Assembly and Genomic Analyses with an Emphasis on Marine Teleosts.</title>
        <authorList>
            <person name="Pickett B.D."/>
        </authorList>
    </citation>
    <scope>NUCLEOTIDE SEQUENCE</scope>
    <source>
        <strain evidence="6">HI-2016</strain>
    </source>
</reference>
<feature type="compositionally biased region" description="Basic and acidic residues" evidence="4">
    <location>
        <begin position="1"/>
        <end position="10"/>
    </location>
</feature>
<feature type="region of interest" description="Disordered" evidence="4">
    <location>
        <begin position="37"/>
        <end position="80"/>
    </location>
</feature>
<dbReference type="OrthoDB" id="10013584at2759"/>